<accession>A0ABR4JPW0</accession>
<dbReference type="Proteomes" id="UP001610444">
    <property type="component" value="Unassembled WGS sequence"/>
</dbReference>
<sequence>MYPTSRTRGPRRQPADSVRHPRLHLHPHSHSLISSRRRLLLLLPKIPCVSARPSSSALVSLSSRPALRLPFCA</sequence>
<feature type="region of interest" description="Disordered" evidence="1">
    <location>
        <begin position="1"/>
        <end position="29"/>
    </location>
</feature>
<evidence type="ECO:0000256" key="1">
    <source>
        <dbReference type="SAM" id="MobiDB-lite"/>
    </source>
</evidence>
<evidence type="ECO:0000313" key="2">
    <source>
        <dbReference type="EMBL" id="KAL2841122.1"/>
    </source>
</evidence>
<reference evidence="2 3" key="1">
    <citation type="submission" date="2024-07" db="EMBL/GenBank/DDBJ databases">
        <title>Section-level genome sequencing and comparative genomics of Aspergillus sections Usti and Cavernicolus.</title>
        <authorList>
            <consortium name="Lawrence Berkeley National Laboratory"/>
            <person name="Nybo J.L."/>
            <person name="Vesth T.C."/>
            <person name="Theobald S."/>
            <person name="Frisvad J.C."/>
            <person name="Larsen T.O."/>
            <person name="Kjaerboelling I."/>
            <person name="Rothschild-Mancinelli K."/>
            <person name="Lyhne E.K."/>
            <person name="Kogle M.E."/>
            <person name="Barry K."/>
            <person name="Clum A."/>
            <person name="Na H."/>
            <person name="Ledsgaard L."/>
            <person name="Lin J."/>
            <person name="Lipzen A."/>
            <person name="Kuo A."/>
            <person name="Riley R."/>
            <person name="Mondo S."/>
            <person name="LaButti K."/>
            <person name="Haridas S."/>
            <person name="Pangalinan J."/>
            <person name="Salamov A.A."/>
            <person name="Simmons B.A."/>
            <person name="Magnuson J.K."/>
            <person name="Chen J."/>
            <person name="Drula E."/>
            <person name="Henrissat B."/>
            <person name="Wiebenga A."/>
            <person name="Lubbers R.J."/>
            <person name="Gomes A.C."/>
            <person name="Macurrencykelacurrency M.R."/>
            <person name="Stajich J."/>
            <person name="Grigoriev I.V."/>
            <person name="Mortensen U.H."/>
            <person name="De vries R.P."/>
            <person name="Baker S.E."/>
            <person name="Andersen M.R."/>
        </authorList>
    </citation>
    <scope>NUCLEOTIDE SEQUENCE [LARGE SCALE GENOMIC DNA]</scope>
    <source>
        <strain evidence="2 3">CBS 756.74</strain>
    </source>
</reference>
<evidence type="ECO:0000313" key="3">
    <source>
        <dbReference type="Proteomes" id="UP001610444"/>
    </source>
</evidence>
<organism evidence="2 3">
    <name type="scientific">Aspergillus pseudodeflectus</name>
    <dbReference type="NCBI Taxonomy" id="176178"/>
    <lineage>
        <taxon>Eukaryota</taxon>
        <taxon>Fungi</taxon>
        <taxon>Dikarya</taxon>
        <taxon>Ascomycota</taxon>
        <taxon>Pezizomycotina</taxon>
        <taxon>Eurotiomycetes</taxon>
        <taxon>Eurotiomycetidae</taxon>
        <taxon>Eurotiales</taxon>
        <taxon>Aspergillaceae</taxon>
        <taxon>Aspergillus</taxon>
        <taxon>Aspergillus subgen. Nidulantes</taxon>
    </lineage>
</organism>
<dbReference type="RefSeq" id="XP_070894417.1">
    <property type="nucleotide sequence ID" value="XM_071041593.1"/>
</dbReference>
<dbReference type="GeneID" id="98156757"/>
<dbReference type="EMBL" id="JBFXLR010000060">
    <property type="protein sequence ID" value="KAL2841122.1"/>
    <property type="molecule type" value="Genomic_DNA"/>
</dbReference>
<keyword evidence="3" id="KW-1185">Reference proteome</keyword>
<feature type="compositionally biased region" description="Basic residues" evidence="1">
    <location>
        <begin position="20"/>
        <end position="29"/>
    </location>
</feature>
<comment type="caution">
    <text evidence="2">The sequence shown here is derived from an EMBL/GenBank/DDBJ whole genome shotgun (WGS) entry which is preliminary data.</text>
</comment>
<protein>
    <submittedName>
        <fullName evidence="2">Uncharacterized protein</fullName>
    </submittedName>
</protein>
<gene>
    <name evidence="2" type="ORF">BJX68DRAFT_246044</name>
</gene>
<proteinExistence type="predicted"/>
<name>A0ABR4JPW0_9EURO</name>